<protein>
    <submittedName>
        <fullName evidence="2">Uncharacterized protein</fullName>
    </submittedName>
</protein>
<evidence type="ECO:0000256" key="1">
    <source>
        <dbReference type="SAM" id="MobiDB-lite"/>
    </source>
</evidence>
<proteinExistence type="predicted"/>
<gene>
    <name evidence="2" type="ORF">U9M48_000647</name>
</gene>
<feature type="compositionally biased region" description="Basic and acidic residues" evidence="1">
    <location>
        <begin position="79"/>
        <end position="101"/>
    </location>
</feature>
<organism evidence="2 3">
    <name type="scientific">Paspalum notatum var. saurae</name>
    <dbReference type="NCBI Taxonomy" id="547442"/>
    <lineage>
        <taxon>Eukaryota</taxon>
        <taxon>Viridiplantae</taxon>
        <taxon>Streptophyta</taxon>
        <taxon>Embryophyta</taxon>
        <taxon>Tracheophyta</taxon>
        <taxon>Spermatophyta</taxon>
        <taxon>Magnoliopsida</taxon>
        <taxon>Liliopsida</taxon>
        <taxon>Poales</taxon>
        <taxon>Poaceae</taxon>
        <taxon>PACMAD clade</taxon>
        <taxon>Panicoideae</taxon>
        <taxon>Andropogonodae</taxon>
        <taxon>Paspaleae</taxon>
        <taxon>Paspalinae</taxon>
        <taxon>Paspalum</taxon>
    </lineage>
</organism>
<dbReference type="AlphaFoldDB" id="A0AAQ3SHJ9"/>
<feature type="compositionally biased region" description="Polar residues" evidence="1">
    <location>
        <begin position="67"/>
        <end position="78"/>
    </location>
</feature>
<reference evidence="2 3" key="1">
    <citation type="submission" date="2024-02" db="EMBL/GenBank/DDBJ databases">
        <title>High-quality chromosome-scale genome assembly of Pensacola bahiagrass (Paspalum notatum Flugge var. saurae).</title>
        <authorList>
            <person name="Vega J.M."/>
            <person name="Podio M."/>
            <person name="Orjuela J."/>
            <person name="Siena L.A."/>
            <person name="Pessino S.C."/>
            <person name="Combes M.C."/>
            <person name="Mariac C."/>
            <person name="Albertini E."/>
            <person name="Pupilli F."/>
            <person name="Ortiz J.P.A."/>
            <person name="Leblanc O."/>
        </authorList>
    </citation>
    <scope>NUCLEOTIDE SEQUENCE [LARGE SCALE GENOMIC DNA]</scope>
    <source>
        <strain evidence="2">R1</strain>
        <tissue evidence="2">Leaf</tissue>
    </source>
</reference>
<accession>A0AAQ3SHJ9</accession>
<sequence>MARGTKAMPSRRRATPQAPPSPDPRVTVCTPGKPAAQGMEVENDASKKVRASASVPIIHPKGGKAFANTSNHSAQRELQQSKDRRLREEDVEAHDRSSTSQ</sequence>
<evidence type="ECO:0000313" key="3">
    <source>
        <dbReference type="Proteomes" id="UP001341281"/>
    </source>
</evidence>
<name>A0AAQ3SHJ9_PASNO</name>
<dbReference type="Proteomes" id="UP001341281">
    <property type="component" value="Chromosome 01"/>
</dbReference>
<keyword evidence="3" id="KW-1185">Reference proteome</keyword>
<feature type="region of interest" description="Disordered" evidence="1">
    <location>
        <begin position="1"/>
        <end position="101"/>
    </location>
</feature>
<dbReference type="EMBL" id="CP144745">
    <property type="protein sequence ID" value="WVZ49275.1"/>
    <property type="molecule type" value="Genomic_DNA"/>
</dbReference>
<evidence type="ECO:0000313" key="2">
    <source>
        <dbReference type="EMBL" id="WVZ49275.1"/>
    </source>
</evidence>